<protein>
    <submittedName>
        <fullName evidence="2">Uncharacterized protein</fullName>
    </submittedName>
</protein>
<dbReference type="Proteomes" id="UP000784294">
    <property type="component" value="Unassembled WGS sequence"/>
</dbReference>
<evidence type="ECO:0000313" key="3">
    <source>
        <dbReference type="Proteomes" id="UP000784294"/>
    </source>
</evidence>
<accession>A0A448WSS5</accession>
<dbReference type="EMBL" id="CAAALY010041266">
    <property type="protein sequence ID" value="VEL19359.1"/>
    <property type="molecule type" value="Genomic_DNA"/>
</dbReference>
<name>A0A448WSS5_9PLAT</name>
<keyword evidence="3" id="KW-1185">Reference proteome</keyword>
<organism evidence="2 3">
    <name type="scientific">Protopolystoma xenopodis</name>
    <dbReference type="NCBI Taxonomy" id="117903"/>
    <lineage>
        <taxon>Eukaryota</taxon>
        <taxon>Metazoa</taxon>
        <taxon>Spiralia</taxon>
        <taxon>Lophotrochozoa</taxon>
        <taxon>Platyhelminthes</taxon>
        <taxon>Monogenea</taxon>
        <taxon>Polyopisthocotylea</taxon>
        <taxon>Polystomatidea</taxon>
        <taxon>Polystomatidae</taxon>
        <taxon>Protopolystoma</taxon>
    </lineage>
</organism>
<feature type="coiled-coil region" evidence="1">
    <location>
        <begin position="20"/>
        <end position="93"/>
    </location>
</feature>
<dbReference type="AlphaFoldDB" id="A0A448WSS5"/>
<sequence length="140" mass="16476">MGLISIPERINLEARTGMERTTLERRNRNLEAELEDIRRRIDSERAEAAAARQTLDSELKHIRFVEQESSRELGVVRTKLEQAQEELNSLRGEDIYIYIFNVKFWLKAELYLFVSRDIFNFDTLIGNFFLPLTQIDIALL</sequence>
<gene>
    <name evidence="2" type="ORF">PXEA_LOCUS12799</name>
</gene>
<keyword evidence="1" id="KW-0175">Coiled coil</keyword>
<evidence type="ECO:0000256" key="1">
    <source>
        <dbReference type="SAM" id="Coils"/>
    </source>
</evidence>
<comment type="caution">
    <text evidence="2">The sequence shown here is derived from an EMBL/GenBank/DDBJ whole genome shotgun (WGS) entry which is preliminary data.</text>
</comment>
<proteinExistence type="predicted"/>
<evidence type="ECO:0000313" key="2">
    <source>
        <dbReference type="EMBL" id="VEL19359.1"/>
    </source>
</evidence>
<reference evidence="2" key="1">
    <citation type="submission" date="2018-11" db="EMBL/GenBank/DDBJ databases">
        <authorList>
            <consortium name="Pathogen Informatics"/>
        </authorList>
    </citation>
    <scope>NUCLEOTIDE SEQUENCE</scope>
</reference>